<name>A0ABP4DRX9_9ACTN</name>
<dbReference type="Proteomes" id="UP001499987">
    <property type="component" value="Unassembled WGS sequence"/>
</dbReference>
<evidence type="ECO:0000313" key="2">
    <source>
        <dbReference type="Proteomes" id="UP001499987"/>
    </source>
</evidence>
<dbReference type="RefSeq" id="WP_411543675.1">
    <property type="nucleotide sequence ID" value="NZ_BAAALD010000002.1"/>
</dbReference>
<gene>
    <name evidence="1" type="ORF">GCM10009663_02730</name>
</gene>
<sequence>MTPPKLVRTPEYEYQSLRLPRGTSRNAARQLLTEHAEYGHWELDRLRLYPDGSRTVRLRRRIIRQTRSW</sequence>
<proteinExistence type="predicted"/>
<evidence type="ECO:0008006" key="3">
    <source>
        <dbReference type="Google" id="ProtNLM"/>
    </source>
</evidence>
<dbReference type="InterPro" id="IPR043758">
    <property type="entry name" value="DUF5703"/>
</dbReference>
<keyword evidence="2" id="KW-1185">Reference proteome</keyword>
<dbReference type="EMBL" id="BAAALD010000002">
    <property type="protein sequence ID" value="GAA1069649.1"/>
    <property type="molecule type" value="Genomic_DNA"/>
</dbReference>
<comment type="caution">
    <text evidence="1">The sequence shown here is derived from an EMBL/GenBank/DDBJ whole genome shotgun (WGS) entry which is preliminary data.</text>
</comment>
<accession>A0ABP4DRX9</accession>
<evidence type="ECO:0000313" key="1">
    <source>
        <dbReference type="EMBL" id="GAA1069649.1"/>
    </source>
</evidence>
<protein>
    <recommendedName>
        <fullName evidence="3">Dihydroorotate dehydrogenase</fullName>
    </recommendedName>
</protein>
<reference evidence="2" key="1">
    <citation type="journal article" date="2019" name="Int. J. Syst. Evol. Microbiol.">
        <title>The Global Catalogue of Microorganisms (GCM) 10K type strain sequencing project: providing services to taxonomists for standard genome sequencing and annotation.</title>
        <authorList>
            <consortium name="The Broad Institute Genomics Platform"/>
            <consortium name="The Broad Institute Genome Sequencing Center for Infectious Disease"/>
            <person name="Wu L."/>
            <person name="Ma J."/>
        </authorList>
    </citation>
    <scope>NUCLEOTIDE SEQUENCE [LARGE SCALE GENOMIC DNA]</scope>
    <source>
        <strain evidence="2">JCM 13002</strain>
    </source>
</reference>
<organism evidence="1 2">
    <name type="scientific">Kitasatospora arboriphila</name>
    <dbReference type="NCBI Taxonomy" id="258052"/>
    <lineage>
        <taxon>Bacteria</taxon>
        <taxon>Bacillati</taxon>
        <taxon>Actinomycetota</taxon>
        <taxon>Actinomycetes</taxon>
        <taxon>Kitasatosporales</taxon>
        <taxon>Streptomycetaceae</taxon>
        <taxon>Kitasatospora</taxon>
    </lineage>
</organism>
<dbReference type="Pfam" id="PF18963">
    <property type="entry name" value="DUF5703"/>
    <property type="match status" value="1"/>
</dbReference>